<keyword evidence="1" id="KW-0812">Transmembrane</keyword>
<feature type="transmembrane region" description="Helical" evidence="1">
    <location>
        <begin position="36"/>
        <end position="55"/>
    </location>
</feature>
<evidence type="ECO:0000313" key="3">
    <source>
        <dbReference type="Proteomes" id="UP000324170"/>
    </source>
</evidence>
<proteinExistence type="predicted"/>
<keyword evidence="3" id="KW-1185">Reference proteome</keyword>
<protein>
    <submittedName>
        <fullName evidence="2">Uncharacterized protein</fullName>
    </submittedName>
</protein>
<evidence type="ECO:0000256" key="1">
    <source>
        <dbReference type="SAM" id="Phobius"/>
    </source>
</evidence>
<dbReference type="EMBL" id="VNHN01000025">
    <property type="protein sequence ID" value="TYP06781.1"/>
    <property type="molecule type" value="Genomic_DNA"/>
</dbReference>
<dbReference type="Proteomes" id="UP000324170">
    <property type="component" value="Unassembled WGS sequence"/>
</dbReference>
<comment type="caution">
    <text evidence="2">The sequence shown here is derived from an EMBL/GenBank/DDBJ whole genome shotgun (WGS) entry which is preliminary data.</text>
</comment>
<reference evidence="2 3" key="1">
    <citation type="submission" date="2019-07" db="EMBL/GenBank/DDBJ databases">
        <title>Genomic Encyclopedia of Type Strains, Phase I: the one thousand microbial genomes (KMG-I) project.</title>
        <authorList>
            <person name="Kyrpides N."/>
        </authorList>
    </citation>
    <scope>NUCLEOTIDE SEQUENCE [LARGE SCALE GENOMIC DNA]</scope>
    <source>
        <strain evidence="2 3">DSM 17909</strain>
    </source>
</reference>
<evidence type="ECO:0000313" key="2">
    <source>
        <dbReference type="EMBL" id="TYP06781.1"/>
    </source>
</evidence>
<name>A0ABY3NRL3_9GAMM</name>
<keyword evidence="1" id="KW-0472">Membrane</keyword>
<gene>
    <name evidence="2" type="ORF">LY16_01866</name>
</gene>
<organism evidence="2 3">
    <name type="scientific">Xenorhabdus doucetiae</name>
    <dbReference type="NCBI Taxonomy" id="351671"/>
    <lineage>
        <taxon>Bacteria</taxon>
        <taxon>Pseudomonadati</taxon>
        <taxon>Pseudomonadota</taxon>
        <taxon>Gammaproteobacteria</taxon>
        <taxon>Enterobacterales</taxon>
        <taxon>Morganellaceae</taxon>
        <taxon>Xenorhabdus</taxon>
    </lineage>
</organism>
<sequence>MEKLMYSVLDKYGDIYCRDKDFPLVLRNYLKQGCVYLRYLPLVLIGLNLLFHFFFY</sequence>
<keyword evidence="1" id="KW-1133">Transmembrane helix</keyword>
<accession>A0ABY3NRL3</accession>